<evidence type="ECO:0000313" key="2">
    <source>
        <dbReference type="Proteomes" id="UP000225997"/>
    </source>
</evidence>
<dbReference type="Proteomes" id="UP000225997">
    <property type="component" value="Unassembled WGS sequence"/>
</dbReference>
<sequence>MNVIGIVLIGVIILQQISAYFILLKKFEDYFNPVLFTFLFVYFPFCLSYFKLSIFQTIDIHPYLYIIMLVSSSIIWMFAMLINPVHKKIKYELQENYKVSLAILLNIVYIIGYFYENTVISGHLLPLMMIENTGDTHLQGVKYIREINTVLRVLLPLLNFYLYYKTGKKRYLFLSVISALVPLSRGSRSAVINSILMILTFKFRKINIKKIFIVGIVLFVVINLAMSLGDHRRVYTSNSYGYEVGIVKENLNDNTVGQAVSWYYGYYSLAFYNFNTSLINWLNDEVFFFGKANLNGLVSYFINDYPSQEEFNSRIINVNGAANVPTALYYYLIDFGVLGIFFFDLLFYTILFNVYRKSKNDELYRLIYCYLLLHILNFAFYSSFYAVSLYPIIIFLYLFKKVQHKKKNCEDNYGRASVSINDNI</sequence>
<dbReference type="RefSeq" id="WP_100063020.1">
    <property type="nucleotide sequence ID" value="NZ_NUSQ01000034.1"/>
</dbReference>
<proteinExistence type="predicted"/>
<accession>A0A2B5XYR9</accession>
<dbReference type="NCBIfam" id="TIGR04370">
    <property type="entry name" value="glyco_rpt_poly"/>
    <property type="match status" value="1"/>
</dbReference>
<dbReference type="AlphaFoldDB" id="A0A2B5XYR9"/>
<organism evidence="1 2">
    <name type="scientific">Bacillus toyonensis</name>
    <dbReference type="NCBI Taxonomy" id="155322"/>
    <lineage>
        <taxon>Bacteria</taxon>
        <taxon>Bacillati</taxon>
        <taxon>Bacillota</taxon>
        <taxon>Bacilli</taxon>
        <taxon>Bacillales</taxon>
        <taxon>Bacillaceae</taxon>
        <taxon>Bacillus</taxon>
        <taxon>Bacillus cereus group</taxon>
    </lineage>
</organism>
<protein>
    <recommendedName>
        <fullName evidence="3">Oligosaccharide repeat unit polymerase</fullName>
    </recommendedName>
</protein>
<reference evidence="1 2" key="1">
    <citation type="submission" date="2017-09" db="EMBL/GenBank/DDBJ databases">
        <title>Large-scale bioinformatics analysis of Bacillus genomes uncovers conserved roles of natural products in bacterial physiology.</title>
        <authorList>
            <consortium name="Agbiome Team Llc"/>
            <person name="Bleich R.M."/>
            <person name="Grubbs K.J."/>
            <person name="Santa Maria K.C."/>
            <person name="Allen S.E."/>
            <person name="Farag S."/>
            <person name="Shank E.A."/>
            <person name="Bowers A."/>
        </authorList>
    </citation>
    <scope>NUCLEOTIDE SEQUENCE [LARGE SCALE GENOMIC DNA]</scope>
    <source>
        <strain evidence="1 2">AFS044250</strain>
    </source>
</reference>
<evidence type="ECO:0008006" key="3">
    <source>
        <dbReference type="Google" id="ProtNLM"/>
    </source>
</evidence>
<name>A0A2B5XYR9_9BACI</name>
<evidence type="ECO:0000313" key="1">
    <source>
        <dbReference type="EMBL" id="PHD71892.1"/>
    </source>
</evidence>
<comment type="caution">
    <text evidence="1">The sequence shown here is derived from an EMBL/GenBank/DDBJ whole genome shotgun (WGS) entry which is preliminary data.</text>
</comment>
<gene>
    <name evidence="1" type="ORF">COF40_07390</name>
</gene>
<dbReference type="EMBL" id="NUSQ01000034">
    <property type="protein sequence ID" value="PHD71892.1"/>
    <property type="molecule type" value="Genomic_DNA"/>
</dbReference>